<dbReference type="OrthoDB" id="146411at2759"/>
<reference evidence="2" key="1">
    <citation type="submission" date="2023-04" db="EMBL/GenBank/DDBJ databases">
        <title>Phytophthora fragariaefolia NBRC 109709.</title>
        <authorList>
            <person name="Ichikawa N."/>
            <person name="Sato H."/>
            <person name="Tonouchi N."/>
        </authorList>
    </citation>
    <scope>NUCLEOTIDE SEQUENCE</scope>
    <source>
        <strain evidence="2">NBRC 109709</strain>
    </source>
</reference>
<sequence>MAADSINSKLTSQFPFKSPSTEDQATMQYGLFMVLVAACIFGSCDLVVGSVDKEAMTDEITWTNDRMGYGNDGRLLRASGVGEYENNEKLEGEGRANAFLDWFKSLLVKAKKPAPDLKRTFPSPPVADKLERSEPSILKGCAVGENVEAI</sequence>
<evidence type="ECO:0000313" key="3">
    <source>
        <dbReference type="Proteomes" id="UP001165121"/>
    </source>
</evidence>
<proteinExistence type="predicted"/>
<dbReference type="EMBL" id="BSXT01001988">
    <property type="protein sequence ID" value="GMF46591.1"/>
    <property type="molecule type" value="Genomic_DNA"/>
</dbReference>
<evidence type="ECO:0000313" key="2">
    <source>
        <dbReference type="EMBL" id="GMF46591.1"/>
    </source>
</evidence>
<protein>
    <submittedName>
        <fullName evidence="2">Unnamed protein product</fullName>
    </submittedName>
</protein>
<evidence type="ECO:0000256" key="1">
    <source>
        <dbReference type="SAM" id="Phobius"/>
    </source>
</evidence>
<keyword evidence="1" id="KW-0812">Transmembrane</keyword>
<comment type="caution">
    <text evidence="2">The sequence shown here is derived from an EMBL/GenBank/DDBJ whole genome shotgun (WGS) entry which is preliminary data.</text>
</comment>
<name>A0A9W7CXR5_9STRA</name>
<organism evidence="2 3">
    <name type="scientific">Phytophthora fragariaefolia</name>
    <dbReference type="NCBI Taxonomy" id="1490495"/>
    <lineage>
        <taxon>Eukaryota</taxon>
        <taxon>Sar</taxon>
        <taxon>Stramenopiles</taxon>
        <taxon>Oomycota</taxon>
        <taxon>Peronosporomycetes</taxon>
        <taxon>Peronosporales</taxon>
        <taxon>Peronosporaceae</taxon>
        <taxon>Phytophthora</taxon>
    </lineage>
</organism>
<feature type="transmembrane region" description="Helical" evidence="1">
    <location>
        <begin position="29"/>
        <end position="48"/>
    </location>
</feature>
<dbReference type="AlphaFoldDB" id="A0A9W7CXR5"/>
<accession>A0A9W7CXR5</accession>
<gene>
    <name evidence="2" type="ORF">Pfra01_001720800</name>
</gene>
<keyword evidence="1" id="KW-0472">Membrane</keyword>
<dbReference type="Proteomes" id="UP001165121">
    <property type="component" value="Unassembled WGS sequence"/>
</dbReference>
<keyword evidence="3" id="KW-1185">Reference proteome</keyword>
<keyword evidence="1" id="KW-1133">Transmembrane helix</keyword>